<evidence type="ECO:0000313" key="1">
    <source>
        <dbReference type="EMBL" id="MCB8610014.1"/>
    </source>
</evidence>
<dbReference type="Proteomes" id="UP001198439">
    <property type="component" value="Unassembled WGS sequence"/>
</dbReference>
<evidence type="ECO:0008006" key="3">
    <source>
        <dbReference type="Google" id="ProtNLM"/>
    </source>
</evidence>
<comment type="caution">
    <text evidence="1">The sequence shown here is derived from an EMBL/GenBank/DDBJ whole genome shotgun (WGS) entry which is preliminary data.</text>
</comment>
<accession>A0AAW4VTP9</accession>
<proteinExistence type="predicted"/>
<gene>
    <name evidence="1" type="ORF">LJD69_05350</name>
</gene>
<name>A0AAW4VTP9_9FIRM</name>
<reference evidence="1" key="1">
    <citation type="submission" date="2021-10" db="EMBL/GenBank/DDBJ databases">
        <title>Collection of gut derived symbiotic bacterial strains cultured from healthy donors.</title>
        <authorList>
            <person name="Lin H."/>
            <person name="Littmann E."/>
            <person name="Kohout C."/>
            <person name="Pamer E.G."/>
        </authorList>
    </citation>
    <scope>NUCLEOTIDE SEQUENCE</scope>
    <source>
        <strain evidence="1">DFI.4.48</strain>
    </source>
</reference>
<sequence>MEQLKSTVPPLMCDPQLTLEMAEYMSQIGIEELKGIPNSTATEDFAIIAEKNTNNLYAFNSWIYG</sequence>
<dbReference type="RefSeq" id="WP_227279435.1">
    <property type="nucleotide sequence ID" value="NZ_JAJDKR010000010.1"/>
</dbReference>
<dbReference type="EMBL" id="JAJDKZ010000011">
    <property type="protein sequence ID" value="MCB8610014.1"/>
    <property type="molecule type" value="Genomic_DNA"/>
</dbReference>
<evidence type="ECO:0000313" key="2">
    <source>
        <dbReference type="Proteomes" id="UP001198439"/>
    </source>
</evidence>
<protein>
    <recommendedName>
        <fullName evidence="3">CBS domain-containing protein</fullName>
    </recommendedName>
</protein>
<dbReference type="AlphaFoldDB" id="A0AAW4VTP9"/>
<organism evidence="1 2">
    <name type="scientific">Faecalibacillus faecis</name>
    <dbReference type="NCBI Taxonomy" id="1982628"/>
    <lineage>
        <taxon>Bacteria</taxon>
        <taxon>Bacillati</taxon>
        <taxon>Bacillota</taxon>
        <taxon>Erysipelotrichia</taxon>
        <taxon>Erysipelotrichales</taxon>
        <taxon>Coprobacillaceae</taxon>
        <taxon>Faecalibacillus</taxon>
    </lineage>
</organism>